<evidence type="ECO:0000256" key="3">
    <source>
        <dbReference type="ARBA" id="ARBA00016573"/>
    </source>
</evidence>
<feature type="region of interest" description="Disordered" evidence="7">
    <location>
        <begin position="50"/>
        <end position="78"/>
    </location>
</feature>
<comment type="caution">
    <text evidence="8">The sequence shown here is derived from an EMBL/GenBank/DDBJ whole genome shotgun (WGS) entry which is preliminary data.</text>
</comment>
<dbReference type="Gene3D" id="2.160.10.10">
    <property type="entry name" value="Hexapeptide repeat proteins"/>
    <property type="match status" value="1"/>
</dbReference>
<dbReference type="PANTHER" id="PTHR13072">
    <property type="entry name" value="DYNACTIN 6"/>
    <property type="match status" value="1"/>
</dbReference>
<dbReference type="GO" id="GO:0007052">
    <property type="term" value="P:mitotic spindle organization"/>
    <property type="evidence" value="ECO:0007669"/>
    <property type="project" value="TreeGrafter"/>
</dbReference>
<accession>A0A086K083</accession>
<comment type="function">
    <text evidence="6">Part of the dynactin complex that activates the molecular motor dynein for ultra-processive transport along microtubules.</text>
</comment>
<evidence type="ECO:0000313" key="8">
    <source>
        <dbReference type="EMBL" id="KFG37801.1"/>
    </source>
</evidence>
<dbReference type="EMBL" id="AEYI02001408">
    <property type="protein sequence ID" value="KFG37801.1"/>
    <property type="molecule type" value="Genomic_DNA"/>
</dbReference>
<evidence type="ECO:0000256" key="4">
    <source>
        <dbReference type="ARBA" id="ARBA00022490"/>
    </source>
</evidence>
<dbReference type="SUPFAM" id="SSF51161">
    <property type="entry name" value="Trimeric LpxA-like enzymes"/>
    <property type="match status" value="1"/>
</dbReference>
<evidence type="ECO:0000256" key="5">
    <source>
        <dbReference type="ARBA" id="ARBA00023212"/>
    </source>
</evidence>
<evidence type="ECO:0000256" key="7">
    <source>
        <dbReference type="SAM" id="MobiDB-lite"/>
    </source>
</evidence>
<dbReference type="PANTHER" id="PTHR13072:SF0">
    <property type="entry name" value="DYNACTIN SUBUNIT 6"/>
    <property type="match status" value="1"/>
</dbReference>
<feature type="compositionally biased region" description="Polar residues" evidence="7">
    <location>
        <begin position="60"/>
        <end position="76"/>
    </location>
</feature>
<evidence type="ECO:0000256" key="6">
    <source>
        <dbReference type="ARBA" id="ARBA00034687"/>
    </source>
</evidence>
<dbReference type="InterPro" id="IPR027777">
    <property type="entry name" value="DCTN6"/>
</dbReference>
<dbReference type="GO" id="GO:0005869">
    <property type="term" value="C:dynactin complex"/>
    <property type="evidence" value="ECO:0007669"/>
    <property type="project" value="InterPro"/>
</dbReference>
<dbReference type="Proteomes" id="UP000028828">
    <property type="component" value="Unassembled WGS sequence"/>
</dbReference>
<proteinExistence type="inferred from homology"/>
<evidence type="ECO:0000313" key="9">
    <source>
        <dbReference type="Proteomes" id="UP000028828"/>
    </source>
</evidence>
<comment type="subcellular location">
    <subcellularLocation>
        <location evidence="1">Cytoplasm</location>
        <location evidence="1">Cytoskeleton</location>
    </subcellularLocation>
</comment>
<comment type="similarity">
    <text evidence="2">Belongs to the dynactin subunits 5/6 family. Dynactin subunit 6 subfamily.</text>
</comment>
<organism evidence="8 9">
    <name type="scientific">Toxoplasma gondii p89</name>
    <dbReference type="NCBI Taxonomy" id="943119"/>
    <lineage>
        <taxon>Eukaryota</taxon>
        <taxon>Sar</taxon>
        <taxon>Alveolata</taxon>
        <taxon>Apicomplexa</taxon>
        <taxon>Conoidasida</taxon>
        <taxon>Coccidia</taxon>
        <taxon>Eucoccidiorida</taxon>
        <taxon>Eimeriorina</taxon>
        <taxon>Sarcocystidae</taxon>
        <taxon>Toxoplasma</taxon>
    </lineage>
</organism>
<gene>
    <name evidence="8" type="ORF">TGP89_217550</name>
</gene>
<protein>
    <recommendedName>
        <fullName evidence="3">Dynactin subunit 6</fullName>
    </recommendedName>
</protein>
<dbReference type="OrthoDB" id="330372at2759"/>
<evidence type="ECO:0000256" key="1">
    <source>
        <dbReference type="ARBA" id="ARBA00004245"/>
    </source>
</evidence>
<keyword evidence="5" id="KW-0206">Cytoskeleton</keyword>
<keyword evidence="4" id="KW-0963">Cytoplasm</keyword>
<dbReference type="VEuPathDB" id="ToxoDB:TGP89_217550"/>
<dbReference type="InterPro" id="IPR011004">
    <property type="entry name" value="Trimer_LpxA-like_sf"/>
</dbReference>
<dbReference type="GO" id="GO:0070840">
    <property type="term" value="F:dynein complex binding"/>
    <property type="evidence" value="ECO:0007669"/>
    <property type="project" value="TreeGrafter"/>
</dbReference>
<evidence type="ECO:0000256" key="2">
    <source>
        <dbReference type="ARBA" id="ARBA00007719"/>
    </source>
</evidence>
<dbReference type="AlphaFoldDB" id="A0A086K083"/>
<name>A0A086K083_TOXGO</name>
<sequence>MSLFHNYSVSHRGSRSRETAGMCCGSEVTSTWLICRLTLMQKMASSSQASALSSDKQQDVSGQAAGTESPSGQDKTVQGALVHPRAVLKGNVELNDGCCIGVATVIDGGQGGISFGKNTVVEDRVQITNSNPTRMTIGSYTWIEDHAVLRNVQKVGDYVRIEAAAQVVDCEELGNGCTVTQGVQVKSRGAIGPQTVIFGEVGRMAHDPSSMMRHAASVAAYLPGHQRLLENHV</sequence>
<reference evidence="8 9" key="1">
    <citation type="submission" date="2014-03" db="EMBL/GenBank/DDBJ databases">
        <authorList>
            <person name="Sibley D."/>
            <person name="Venepally P."/>
            <person name="Karamycheva S."/>
            <person name="Hadjithomas M."/>
            <person name="Khan A."/>
            <person name="Brunk B."/>
            <person name="Roos D."/>
            <person name="Caler E."/>
            <person name="Lorenzi H."/>
        </authorList>
    </citation>
    <scope>NUCLEOTIDE SEQUENCE [LARGE SCALE GENOMIC DNA]</scope>
    <source>
        <strain evidence="9">p89</strain>
    </source>
</reference>